<protein>
    <recommendedName>
        <fullName evidence="3">Transposase</fullName>
    </recommendedName>
</protein>
<accession>A0ABU2EYA2</accession>
<reference evidence="1 2" key="1">
    <citation type="submission" date="2022-06" db="EMBL/GenBank/DDBJ databases">
        <title>Haloarcula sp. a new haloarchaeum isolate from saline soil.</title>
        <authorList>
            <person name="Strakova D."/>
            <person name="Galisteo C."/>
            <person name="Sanchez-Porro C."/>
            <person name="Ventosa A."/>
        </authorList>
    </citation>
    <scope>NUCLEOTIDE SEQUENCE [LARGE SCALE GENOMIC DNA]</scope>
    <source>
        <strain evidence="1 2">JCM 15760</strain>
    </source>
</reference>
<organism evidence="1 2">
    <name type="scientific">Haloarcula argentinensis</name>
    <dbReference type="NCBI Taxonomy" id="43776"/>
    <lineage>
        <taxon>Archaea</taxon>
        <taxon>Methanobacteriati</taxon>
        <taxon>Methanobacteriota</taxon>
        <taxon>Stenosarchaea group</taxon>
        <taxon>Halobacteria</taxon>
        <taxon>Halobacteriales</taxon>
        <taxon>Haloarculaceae</taxon>
        <taxon>Haloarcula</taxon>
    </lineage>
</organism>
<evidence type="ECO:0000313" key="1">
    <source>
        <dbReference type="EMBL" id="MDS0253248.1"/>
    </source>
</evidence>
<sequence length="79" mass="8835">MIGKESVADLTAVLANVVSWVAHTEQIWFPMAAAYARYLEPVYGLPDIRGPLAFITLTYMGLRLADLWDAKDDAMEEMT</sequence>
<name>A0ABU2EYA2_HALAR</name>
<dbReference type="Proteomes" id="UP001248536">
    <property type="component" value="Unassembled WGS sequence"/>
</dbReference>
<comment type="caution">
    <text evidence="1">The sequence shown here is derived from an EMBL/GenBank/DDBJ whole genome shotgun (WGS) entry which is preliminary data.</text>
</comment>
<evidence type="ECO:0000313" key="2">
    <source>
        <dbReference type="Proteomes" id="UP001248536"/>
    </source>
</evidence>
<evidence type="ECO:0008006" key="3">
    <source>
        <dbReference type="Google" id="ProtNLM"/>
    </source>
</evidence>
<dbReference type="RefSeq" id="WP_005534582.1">
    <property type="nucleotide sequence ID" value="NZ_BAABDY010000003.1"/>
</dbReference>
<dbReference type="EMBL" id="JAMQCP010000001">
    <property type="protein sequence ID" value="MDS0253248.1"/>
    <property type="molecule type" value="Genomic_DNA"/>
</dbReference>
<keyword evidence="2" id="KW-1185">Reference proteome</keyword>
<proteinExistence type="predicted"/>
<gene>
    <name evidence="1" type="ORF">NC662_05875</name>
</gene>